<dbReference type="AlphaFoldDB" id="A0A3D9UZ82"/>
<dbReference type="PANTHER" id="PTHR32097">
    <property type="entry name" value="CAMP-BINDING PROTEIN 1-RELATED"/>
    <property type="match status" value="1"/>
</dbReference>
<evidence type="ECO:0000259" key="3">
    <source>
        <dbReference type="Pfam" id="PF02342"/>
    </source>
</evidence>
<feature type="region of interest" description="Disordered" evidence="2">
    <location>
        <begin position="283"/>
        <end position="365"/>
    </location>
</feature>
<evidence type="ECO:0000256" key="2">
    <source>
        <dbReference type="SAM" id="MobiDB-lite"/>
    </source>
</evidence>
<dbReference type="OrthoDB" id="56224at2"/>
<dbReference type="RefSeq" id="WP_115922153.1">
    <property type="nucleotide sequence ID" value="NZ_QTUA01000001.1"/>
</dbReference>
<evidence type="ECO:0000313" key="5">
    <source>
        <dbReference type="Proteomes" id="UP000256253"/>
    </source>
</evidence>
<comment type="similarity">
    <text evidence="1">Belongs to the CAPAB/TerDEXZ family.</text>
</comment>
<feature type="compositionally biased region" description="Pro residues" evidence="2">
    <location>
        <begin position="190"/>
        <end position="202"/>
    </location>
</feature>
<organism evidence="4 5">
    <name type="scientific">Calidifontibacter indicus</name>
    <dbReference type="NCBI Taxonomy" id="419650"/>
    <lineage>
        <taxon>Bacteria</taxon>
        <taxon>Bacillati</taxon>
        <taxon>Actinomycetota</taxon>
        <taxon>Actinomycetes</taxon>
        <taxon>Micrococcales</taxon>
        <taxon>Dermacoccaceae</taxon>
        <taxon>Calidifontibacter</taxon>
    </lineage>
</organism>
<proteinExistence type="inferred from homology"/>
<keyword evidence="5" id="KW-1185">Reference proteome</keyword>
<protein>
    <submittedName>
        <fullName evidence="4">Stress response protein SCP2</fullName>
    </submittedName>
</protein>
<dbReference type="PANTHER" id="PTHR32097:SF4">
    <property type="entry name" value="GENERAL STRESS PROTEIN 16U"/>
    <property type="match status" value="1"/>
</dbReference>
<dbReference type="Pfam" id="PF02342">
    <property type="entry name" value="TerD"/>
    <property type="match status" value="1"/>
</dbReference>
<sequence>MPQLSKGANAPITDEVVTLTVVGAAPGAVDLMAFQVTAQGKVRSDADFVFFNQPASPEGAVRLTPPDGLQIELTTVPAEINRITVAVALDDSVPGGLGDVQLGAMVLGGGEPIAVRAEGLAGERAAVLLELYRREAGWKVRVVSAGWAAGFAALVREHGVDVDEPETAAAPTAAAPAPAPVAPAPAAAPVAPPAPAPGPPAPMGTIDLGKRTGTINLEKGQRVSIEKTESITASIYWPPATDYDVYALVLYTDEHVETVSTFGTRTDKNFSLATADGAVRHAGDVGRSGSAPPAGGGLFGRNKAKAATPGHRHRHARRRDDRLPGGLLQARFGEPSGRRRRPQGRDGRRCGERVQVSVSRGLRRR</sequence>
<dbReference type="EMBL" id="QTUA01000001">
    <property type="protein sequence ID" value="REF30121.1"/>
    <property type="molecule type" value="Genomic_DNA"/>
</dbReference>
<accession>A0A3D9UZ82</accession>
<feature type="compositionally biased region" description="Basic and acidic residues" evidence="2">
    <location>
        <begin position="343"/>
        <end position="352"/>
    </location>
</feature>
<gene>
    <name evidence="4" type="ORF">DFJ65_1114</name>
</gene>
<feature type="region of interest" description="Disordered" evidence="2">
    <location>
        <begin position="163"/>
        <end position="202"/>
    </location>
</feature>
<dbReference type="Gene3D" id="2.60.60.30">
    <property type="entry name" value="sav2460 like domains"/>
    <property type="match status" value="1"/>
</dbReference>
<dbReference type="InterPro" id="IPR051324">
    <property type="entry name" value="Stress/Tellurium_Resist"/>
</dbReference>
<dbReference type="Proteomes" id="UP000256253">
    <property type="component" value="Unassembled WGS sequence"/>
</dbReference>
<feature type="domain" description="TerD" evidence="3">
    <location>
        <begin position="24"/>
        <end position="157"/>
    </location>
</feature>
<evidence type="ECO:0000256" key="1">
    <source>
        <dbReference type="ARBA" id="ARBA00008775"/>
    </source>
</evidence>
<dbReference type="CDD" id="cd06974">
    <property type="entry name" value="TerD_like"/>
    <property type="match status" value="1"/>
</dbReference>
<evidence type="ECO:0000313" key="4">
    <source>
        <dbReference type="EMBL" id="REF30121.1"/>
    </source>
</evidence>
<dbReference type="InterPro" id="IPR003325">
    <property type="entry name" value="TerD"/>
</dbReference>
<feature type="compositionally biased region" description="Low complexity" evidence="2">
    <location>
        <begin position="167"/>
        <end position="176"/>
    </location>
</feature>
<reference evidence="4 5" key="1">
    <citation type="submission" date="2018-08" db="EMBL/GenBank/DDBJ databases">
        <title>Sequencing the genomes of 1000 actinobacteria strains.</title>
        <authorList>
            <person name="Klenk H.-P."/>
        </authorList>
    </citation>
    <scope>NUCLEOTIDE SEQUENCE [LARGE SCALE GENOMIC DNA]</scope>
    <source>
        <strain evidence="4 5">DSM 22967</strain>
    </source>
</reference>
<name>A0A3D9UZ82_9MICO</name>
<comment type="caution">
    <text evidence="4">The sequence shown here is derived from an EMBL/GenBank/DDBJ whole genome shotgun (WGS) entry which is preliminary data.</text>
</comment>